<comment type="subcellular location">
    <subcellularLocation>
        <location evidence="1">Cell membrane</location>
        <topology evidence="1">Multi-pass membrane protein</topology>
    </subcellularLocation>
</comment>
<accession>J9FPE3</accession>
<feature type="transmembrane region" description="Helical" evidence="6">
    <location>
        <begin position="135"/>
        <end position="155"/>
    </location>
</feature>
<keyword evidence="4 6" id="KW-1133">Transmembrane helix</keyword>
<evidence type="ECO:0000256" key="2">
    <source>
        <dbReference type="ARBA" id="ARBA00022475"/>
    </source>
</evidence>
<dbReference type="GO" id="GO:0044341">
    <property type="term" value="P:sodium-dependent phosphate transport"/>
    <property type="evidence" value="ECO:0007669"/>
    <property type="project" value="InterPro"/>
</dbReference>
<keyword evidence="5 6" id="KW-0472">Membrane</keyword>
<name>J9FPE3_9ZZZZ</name>
<dbReference type="EMBL" id="AMCI01005088">
    <property type="protein sequence ID" value="EJW96816.1"/>
    <property type="molecule type" value="Genomic_DNA"/>
</dbReference>
<sequence length="212" mass="22304">MYGMEGMSAAVKPLADVPEFTGILTAFSNPILGMLAGAVLTAVIQSSSASVGILQALCVTGAVSYSVAIPIILGQNIGTCVTALLSAIGAKKNAKRAAMVHLYFNIIGTGVFLILFYGLHMFLDFQFMGQAANAAGIAVVHSAFNVFATCILLPFSKGLEKLACVTIQDEKEEKTGTEGLQLLDSRFLEQPALAVEQSRVVAKYMADTSKTC</sequence>
<dbReference type="PANTHER" id="PTHR10010">
    <property type="entry name" value="SOLUTE CARRIER FAMILY 34 SODIUM PHOSPHATE , MEMBER 2-RELATED"/>
    <property type="match status" value="1"/>
</dbReference>
<dbReference type="GO" id="GO:0005886">
    <property type="term" value="C:plasma membrane"/>
    <property type="evidence" value="ECO:0007669"/>
    <property type="project" value="UniProtKB-SubCell"/>
</dbReference>
<evidence type="ECO:0000256" key="4">
    <source>
        <dbReference type="ARBA" id="ARBA00022989"/>
    </source>
</evidence>
<keyword evidence="3 6" id="KW-0812">Transmembrane</keyword>
<feature type="transmembrane region" description="Helical" evidence="6">
    <location>
        <begin position="102"/>
        <end position="123"/>
    </location>
</feature>
<comment type="caution">
    <text evidence="7">The sequence shown here is derived from an EMBL/GenBank/DDBJ whole genome shotgun (WGS) entry which is preliminary data.</text>
</comment>
<reference evidence="7" key="1">
    <citation type="journal article" date="2012" name="PLoS ONE">
        <title>Gene sets for utilization of primary and secondary nutrition supplies in the distal gut of endangered iberian lynx.</title>
        <authorList>
            <person name="Alcaide M."/>
            <person name="Messina E."/>
            <person name="Richter M."/>
            <person name="Bargiela R."/>
            <person name="Peplies J."/>
            <person name="Huws S.A."/>
            <person name="Newbold C.J."/>
            <person name="Golyshin P.N."/>
            <person name="Simon M.A."/>
            <person name="Lopez G."/>
            <person name="Yakimov M.M."/>
            <person name="Ferrer M."/>
        </authorList>
    </citation>
    <scope>NUCLEOTIDE SEQUENCE</scope>
</reference>
<feature type="transmembrane region" description="Helical" evidence="6">
    <location>
        <begin position="20"/>
        <end position="44"/>
    </location>
</feature>
<evidence type="ECO:0000256" key="1">
    <source>
        <dbReference type="ARBA" id="ARBA00004651"/>
    </source>
</evidence>
<keyword evidence="2" id="KW-1003">Cell membrane</keyword>
<feature type="non-terminal residue" evidence="7">
    <location>
        <position position="212"/>
    </location>
</feature>
<organism evidence="7">
    <name type="scientific">gut metagenome</name>
    <dbReference type="NCBI Taxonomy" id="749906"/>
    <lineage>
        <taxon>unclassified sequences</taxon>
        <taxon>metagenomes</taxon>
        <taxon>organismal metagenomes</taxon>
    </lineage>
</organism>
<dbReference type="PANTHER" id="PTHR10010:SF46">
    <property type="entry name" value="SODIUM-DEPENDENT PHOSPHATE TRANSPORT PROTEIN 2B"/>
    <property type="match status" value="1"/>
</dbReference>
<evidence type="ECO:0000256" key="6">
    <source>
        <dbReference type="SAM" id="Phobius"/>
    </source>
</evidence>
<dbReference type="InterPro" id="IPR003841">
    <property type="entry name" value="Na/Pi_transpt"/>
</dbReference>
<feature type="transmembrane region" description="Helical" evidence="6">
    <location>
        <begin position="51"/>
        <end position="67"/>
    </location>
</feature>
<evidence type="ECO:0000313" key="7">
    <source>
        <dbReference type="EMBL" id="EJW96816.1"/>
    </source>
</evidence>
<dbReference type="GO" id="GO:0005436">
    <property type="term" value="F:sodium:phosphate symporter activity"/>
    <property type="evidence" value="ECO:0007669"/>
    <property type="project" value="InterPro"/>
</dbReference>
<evidence type="ECO:0000256" key="5">
    <source>
        <dbReference type="ARBA" id="ARBA00023136"/>
    </source>
</evidence>
<proteinExistence type="predicted"/>
<gene>
    <name evidence="7" type="ORF">EVA_15077</name>
</gene>
<dbReference type="NCBIfam" id="NF037997">
    <property type="entry name" value="Na_Pi_symport"/>
    <property type="match status" value="1"/>
</dbReference>
<dbReference type="Pfam" id="PF02690">
    <property type="entry name" value="Na_Pi_cotrans"/>
    <property type="match status" value="1"/>
</dbReference>
<protein>
    <submittedName>
        <fullName evidence="7">Na/Pi-cotransporter family protein</fullName>
    </submittedName>
</protein>
<evidence type="ECO:0000256" key="3">
    <source>
        <dbReference type="ARBA" id="ARBA00022692"/>
    </source>
</evidence>
<dbReference type="AlphaFoldDB" id="J9FPE3"/>